<keyword evidence="4" id="KW-1185">Reference proteome</keyword>
<dbReference type="AlphaFoldDB" id="A0A814L362"/>
<proteinExistence type="predicted"/>
<feature type="repeat" description="TPR" evidence="1">
    <location>
        <begin position="7"/>
        <end position="40"/>
    </location>
</feature>
<dbReference type="InterPro" id="IPR000157">
    <property type="entry name" value="TIR_dom"/>
</dbReference>
<feature type="domain" description="TIR" evidence="2">
    <location>
        <begin position="115"/>
        <end position="233"/>
    </location>
</feature>
<dbReference type="InterPro" id="IPR035897">
    <property type="entry name" value="Toll_tir_struct_dom_sf"/>
</dbReference>
<dbReference type="PROSITE" id="PS50104">
    <property type="entry name" value="TIR"/>
    <property type="match status" value="1"/>
</dbReference>
<keyword evidence="1" id="KW-0802">TPR repeat</keyword>
<evidence type="ECO:0000313" key="3">
    <source>
        <dbReference type="EMBL" id="CAF1060376.1"/>
    </source>
</evidence>
<sequence>MNEKNQSEFNFLKGLILFRKKEYKKAIATFENQINLNSNHFNSYACLFLTKKREGIFTRLQKKPAELFKNIRLYDKAIFSSIDFHQLWTRELNDQLKNLLEMKRKETNILGNTFKKFQIFFSYNWAYQDRIKSLKEMIEKLGFCGWLDIVDLRLGDELLDQLKESIDNSTVVFIFLSNEYLNSPNCRTELIYTCESKKTLLPLYLERPNKLDWSKDTLNIKDQIIDKKLYVQLYKLDIQDILDHKKLCKKVAFYNIIKYLTDEFEKYFE</sequence>
<dbReference type="Proteomes" id="UP000663879">
    <property type="component" value="Unassembled WGS sequence"/>
</dbReference>
<evidence type="ECO:0000259" key="2">
    <source>
        <dbReference type="PROSITE" id="PS50104"/>
    </source>
</evidence>
<dbReference type="PROSITE" id="PS50005">
    <property type="entry name" value="TPR"/>
    <property type="match status" value="1"/>
</dbReference>
<dbReference type="GO" id="GO:0007165">
    <property type="term" value="P:signal transduction"/>
    <property type="evidence" value="ECO:0007669"/>
    <property type="project" value="InterPro"/>
</dbReference>
<dbReference type="Gene3D" id="3.40.50.10140">
    <property type="entry name" value="Toll/interleukin-1 receptor homology (TIR) domain"/>
    <property type="match status" value="1"/>
</dbReference>
<dbReference type="SUPFAM" id="SSF52200">
    <property type="entry name" value="Toll/Interleukin receptor TIR domain"/>
    <property type="match status" value="1"/>
</dbReference>
<dbReference type="Pfam" id="PF13676">
    <property type="entry name" value="TIR_2"/>
    <property type="match status" value="1"/>
</dbReference>
<dbReference type="PANTHER" id="PTHR46270:SF2">
    <property type="entry name" value="TIR DOMAIN-CONTAINING PROTEIN"/>
    <property type="match status" value="1"/>
</dbReference>
<protein>
    <recommendedName>
        <fullName evidence="2">TIR domain-containing protein</fullName>
    </recommendedName>
</protein>
<dbReference type="OrthoDB" id="6078042at2759"/>
<dbReference type="PANTHER" id="PTHR46270">
    <property type="entry name" value="ARMADILLO-TYPE FOLD-RELATED"/>
    <property type="match status" value="1"/>
</dbReference>
<organism evidence="3 4">
    <name type="scientific">Brachionus calyciflorus</name>
    <dbReference type="NCBI Taxonomy" id="104777"/>
    <lineage>
        <taxon>Eukaryota</taxon>
        <taxon>Metazoa</taxon>
        <taxon>Spiralia</taxon>
        <taxon>Gnathifera</taxon>
        <taxon>Rotifera</taxon>
        <taxon>Eurotatoria</taxon>
        <taxon>Monogononta</taxon>
        <taxon>Pseudotrocha</taxon>
        <taxon>Ploima</taxon>
        <taxon>Brachionidae</taxon>
        <taxon>Brachionus</taxon>
    </lineage>
</organism>
<gene>
    <name evidence="3" type="ORF">OXX778_LOCUS19251</name>
</gene>
<dbReference type="InterPro" id="IPR019734">
    <property type="entry name" value="TPR_rpt"/>
</dbReference>
<evidence type="ECO:0000313" key="4">
    <source>
        <dbReference type="Proteomes" id="UP000663879"/>
    </source>
</evidence>
<accession>A0A814L362</accession>
<dbReference type="EMBL" id="CAJNOC010005727">
    <property type="protein sequence ID" value="CAF1060376.1"/>
    <property type="molecule type" value="Genomic_DNA"/>
</dbReference>
<evidence type="ECO:0000256" key="1">
    <source>
        <dbReference type="PROSITE-ProRule" id="PRU00339"/>
    </source>
</evidence>
<name>A0A814L362_9BILA</name>
<comment type="caution">
    <text evidence="3">The sequence shown here is derived from an EMBL/GenBank/DDBJ whole genome shotgun (WGS) entry which is preliminary data.</text>
</comment>
<reference evidence="3" key="1">
    <citation type="submission" date="2021-02" db="EMBL/GenBank/DDBJ databases">
        <authorList>
            <person name="Nowell W R."/>
        </authorList>
    </citation>
    <scope>NUCLEOTIDE SEQUENCE</scope>
    <source>
        <strain evidence="3">Ploen Becks lab</strain>
    </source>
</reference>